<feature type="transmembrane region" description="Helical" evidence="8">
    <location>
        <begin position="160"/>
        <end position="184"/>
    </location>
</feature>
<comment type="subcellular location">
    <subcellularLocation>
        <location evidence="1">Membrane</location>
        <topology evidence="1">Multi-pass membrane protein</topology>
    </subcellularLocation>
</comment>
<evidence type="ECO:0000256" key="5">
    <source>
        <dbReference type="ARBA" id="ARBA00022825"/>
    </source>
</evidence>
<reference evidence="10 11" key="1">
    <citation type="journal article" date="2015" name="Genome Announc.">
        <title>Expanding the biotechnology potential of lactobacilli through comparative genomics of 213 strains and associated genera.</title>
        <authorList>
            <person name="Sun Z."/>
            <person name="Harris H.M."/>
            <person name="McCann A."/>
            <person name="Guo C."/>
            <person name="Argimon S."/>
            <person name="Zhang W."/>
            <person name="Yang X."/>
            <person name="Jeffery I.B."/>
            <person name="Cooney J.C."/>
            <person name="Kagawa T.F."/>
            <person name="Liu W."/>
            <person name="Song Y."/>
            <person name="Salvetti E."/>
            <person name="Wrobel A."/>
            <person name="Rasinkangas P."/>
            <person name="Parkhill J."/>
            <person name="Rea M.C."/>
            <person name="O'Sullivan O."/>
            <person name="Ritari J."/>
            <person name="Douillard F.P."/>
            <person name="Paul Ross R."/>
            <person name="Yang R."/>
            <person name="Briner A.E."/>
            <person name="Felis G.E."/>
            <person name="de Vos W.M."/>
            <person name="Barrangou R."/>
            <person name="Klaenhammer T.R."/>
            <person name="Caufield P.W."/>
            <person name="Cui Y."/>
            <person name="Zhang H."/>
            <person name="O'Toole P.W."/>
        </authorList>
    </citation>
    <scope>NUCLEOTIDE SEQUENCE [LARGE SCALE GENOMIC DNA]</scope>
    <source>
        <strain evidence="10 11">DSM 12744</strain>
    </source>
</reference>
<feature type="transmembrane region" description="Helical" evidence="8">
    <location>
        <begin position="260"/>
        <end position="278"/>
    </location>
</feature>
<accession>A0A0R1MQG2</accession>
<dbReference type="Proteomes" id="UP000051330">
    <property type="component" value="Unassembled WGS sequence"/>
</dbReference>
<evidence type="ECO:0000313" key="10">
    <source>
        <dbReference type="EMBL" id="KRL10049.1"/>
    </source>
</evidence>
<dbReference type="SUPFAM" id="SSF144091">
    <property type="entry name" value="Rhomboid-like"/>
    <property type="match status" value="1"/>
</dbReference>
<dbReference type="OrthoDB" id="9813074at2"/>
<dbReference type="PANTHER" id="PTHR22936">
    <property type="entry name" value="RHOMBOID-RELATED"/>
    <property type="match status" value="1"/>
</dbReference>
<name>A0A0R1MQG2_9LACO</name>
<feature type="transmembrane region" description="Helical" evidence="8">
    <location>
        <begin position="381"/>
        <end position="400"/>
    </location>
</feature>
<dbReference type="AlphaFoldDB" id="A0A0R1MQG2"/>
<dbReference type="PANTHER" id="PTHR22936:SF69">
    <property type="entry name" value="RHOMBOID-LIKE PROTEIN"/>
    <property type="match status" value="1"/>
</dbReference>
<feature type="transmembrane region" description="Helical" evidence="8">
    <location>
        <begin position="109"/>
        <end position="129"/>
    </location>
</feature>
<dbReference type="PATRIC" id="fig|1423792.3.peg.999"/>
<keyword evidence="6 8" id="KW-1133">Transmembrane helix</keyword>
<feature type="transmembrane region" description="Helical" evidence="8">
    <location>
        <begin position="12"/>
        <end position="33"/>
    </location>
</feature>
<evidence type="ECO:0000256" key="8">
    <source>
        <dbReference type="SAM" id="Phobius"/>
    </source>
</evidence>
<keyword evidence="5" id="KW-0720">Serine protease</keyword>
<feature type="transmembrane region" description="Helical" evidence="8">
    <location>
        <begin position="284"/>
        <end position="305"/>
    </location>
</feature>
<organism evidence="10 11">
    <name type="scientific">Schleiferilactobacillus perolens DSM 12744</name>
    <dbReference type="NCBI Taxonomy" id="1423792"/>
    <lineage>
        <taxon>Bacteria</taxon>
        <taxon>Bacillati</taxon>
        <taxon>Bacillota</taxon>
        <taxon>Bacilli</taxon>
        <taxon>Lactobacillales</taxon>
        <taxon>Lactobacillaceae</taxon>
        <taxon>Schleiferilactobacillus</taxon>
    </lineage>
</organism>
<feature type="transmembrane region" description="Helical" evidence="8">
    <location>
        <begin position="196"/>
        <end position="217"/>
    </location>
</feature>
<dbReference type="RefSeq" id="WP_057822105.1">
    <property type="nucleotide sequence ID" value="NZ_AZEC01000015.1"/>
</dbReference>
<dbReference type="EMBL" id="AZEC01000015">
    <property type="protein sequence ID" value="KRL10049.1"/>
    <property type="molecule type" value="Genomic_DNA"/>
</dbReference>
<sequence length="411" mass="44371">MEYIPIREKKHRFPYIITALTTFYLALVLSRVLLRGPLTLLETPIVGALALPALGNVAMAVQSLVFLFILGTYAEKVLGHWFFLAEVFVIGGLVQFLWLSGFVSTTTPAITQVAMLMGLVGNVLIGAARGITAPKWHQVLIVIAAFLSTARWLSGITTTAIALSVPLGLVALAIGLLAAIPLTSTERPFAIDWAQFPYTTLSLTLILVVIFGVEVGLNHGRYLGAVMGSGSLQIGSYGWNAVTWSSPLLSIWLHQSLNHLVNNVFMLLILGIAVERTLGHWRTLIIYLLGGMVAAYIKIVYVLLAPAGLFSAVAIGVGASAAIYALIGAGLGTVVFSPKISFAMKFLFYLAALRLVVLMAERLRRTGFFSATALIDDTSHLLGFLVGAFLTAALLLWAHYHSRQVDTFTML</sequence>
<feature type="domain" description="Peptidase S54 rhomboid" evidence="9">
    <location>
        <begin position="248"/>
        <end position="395"/>
    </location>
</feature>
<protein>
    <recommendedName>
        <fullName evidence="9">Peptidase S54 rhomboid domain-containing protein</fullName>
    </recommendedName>
</protein>
<keyword evidence="2" id="KW-0645">Protease</keyword>
<feature type="transmembrane region" description="Helical" evidence="8">
    <location>
        <begin position="45"/>
        <end position="69"/>
    </location>
</feature>
<evidence type="ECO:0000256" key="1">
    <source>
        <dbReference type="ARBA" id="ARBA00004141"/>
    </source>
</evidence>
<evidence type="ECO:0000256" key="2">
    <source>
        <dbReference type="ARBA" id="ARBA00022670"/>
    </source>
</evidence>
<comment type="caution">
    <text evidence="10">The sequence shown here is derived from an EMBL/GenBank/DDBJ whole genome shotgun (WGS) entry which is preliminary data.</text>
</comment>
<gene>
    <name evidence="10" type="ORF">FD09_GL000979</name>
</gene>
<keyword evidence="7 8" id="KW-0472">Membrane</keyword>
<feature type="transmembrane region" description="Helical" evidence="8">
    <location>
        <begin position="342"/>
        <end position="360"/>
    </location>
</feature>
<dbReference type="Pfam" id="PF01694">
    <property type="entry name" value="Rhomboid"/>
    <property type="match status" value="1"/>
</dbReference>
<dbReference type="STRING" id="1423792.FD09_GL000979"/>
<evidence type="ECO:0000256" key="7">
    <source>
        <dbReference type="ARBA" id="ARBA00023136"/>
    </source>
</evidence>
<feature type="transmembrane region" description="Helical" evidence="8">
    <location>
        <begin position="312"/>
        <end position="336"/>
    </location>
</feature>
<evidence type="ECO:0000256" key="3">
    <source>
        <dbReference type="ARBA" id="ARBA00022692"/>
    </source>
</evidence>
<evidence type="ECO:0000256" key="4">
    <source>
        <dbReference type="ARBA" id="ARBA00022801"/>
    </source>
</evidence>
<dbReference type="InterPro" id="IPR002610">
    <property type="entry name" value="Peptidase_S54_rhomboid-like"/>
</dbReference>
<dbReference type="InterPro" id="IPR035952">
    <property type="entry name" value="Rhomboid-like_sf"/>
</dbReference>
<keyword evidence="11" id="KW-1185">Reference proteome</keyword>
<keyword evidence="4" id="KW-0378">Hydrolase</keyword>
<dbReference type="Gene3D" id="1.20.1540.10">
    <property type="entry name" value="Rhomboid-like"/>
    <property type="match status" value="1"/>
</dbReference>
<dbReference type="InterPro" id="IPR022764">
    <property type="entry name" value="Peptidase_S54_rhomboid_dom"/>
</dbReference>
<dbReference type="GO" id="GO:0006508">
    <property type="term" value="P:proteolysis"/>
    <property type="evidence" value="ECO:0007669"/>
    <property type="project" value="UniProtKB-KW"/>
</dbReference>
<dbReference type="GO" id="GO:0004252">
    <property type="term" value="F:serine-type endopeptidase activity"/>
    <property type="evidence" value="ECO:0007669"/>
    <property type="project" value="InterPro"/>
</dbReference>
<evidence type="ECO:0000313" key="11">
    <source>
        <dbReference type="Proteomes" id="UP000051330"/>
    </source>
</evidence>
<dbReference type="GO" id="GO:0016020">
    <property type="term" value="C:membrane"/>
    <property type="evidence" value="ECO:0007669"/>
    <property type="project" value="UniProtKB-SubCell"/>
</dbReference>
<proteinExistence type="predicted"/>
<feature type="transmembrane region" description="Helical" evidence="8">
    <location>
        <begin position="81"/>
        <end position="103"/>
    </location>
</feature>
<evidence type="ECO:0000259" key="9">
    <source>
        <dbReference type="Pfam" id="PF01694"/>
    </source>
</evidence>
<keyword evidence="3 8" id="KW-0812">Transmembrane</keyword>
<evidence type="ECO:0000256" key="6">
    <source>
        <dbReference type="ARBA" id="ARBA00022989"/>
    </source>
</evidence>